<name>A0ABQ5BUK8_9ASTR</name>
<protein>
    <submittedName>
        <fullName evidence="1">Uncharacterized protein</fullName>
    </submittedName>
</protein>
<sequence>MGKVTRWFRGDLSQRVTVENDSTGMRSCMYASEKEQNKHAIAVAATTAAVADAQATVAVARLTSDDRDTLFSVWEK</sequence>
<evidence type="ECO:0000313" key="2">
    <source>
        <dbReference type="Proteomes" id="UP001151760"/>
    </source>
</evidence>
<reference evidence="1" key="1">
    <citation type="journal article" date="2022" name="Int. J. Mol. Sci.">
        <title>Draft Genome of Tanacetum Coccineum: Genomic Comparison of Closely Related Tanacetum-Family Plants.</title>
        <authorList>
            <person name="Yamashiro T."/>
            <person name="Shiraishi A."/>
            <person name="Nakayama K."/>
            <person name="Satake H."/>
        </authorList>
    </citation>
    <scope>NUCLEOTIDE SEQUENCE</scope>
</reference>
<dbReference type="Proteomes" id="UP001151760">
    <property type="component" value="Unassembled WGS sequence"/>
</dbReference>
<proteinExistence type="predicted"/>
<evidence type="ECO:0000313" key="1">
    <source>
        <dbReference type="EMBL" id="GJT18461.1"/>
    </source>
</evidence>
<dbReference type="EMBL" id="BQNB010013638">
    <property type="protein sequence ID" value="GJT18461.1"/>
    <property type="molecule type" value="Genomic_DNA"/>
</dbReference>
<organism evidence="1 2">
    <name type="scientific">Tanacetum coccineum</name>
    <dbReference type="NCBI Taxonomy" id="301880"/>
    <lineage>
        <taxon>Eukaryota</taxon>
        <taxon>Viridiplantae</taxon>
        <taxon>Streptophyta</taxon>
        <taxon>Embryophyta</taxon>
        <taxon>Tracheophyta</taxon>
        <taxon>Spermatophyta</taxon>
        <taxon>Magnoliopsida</taxon>
        <taxon>eudicotyledons</taxon>
        <taxon>Gunneridae</taxon>
        <taxon>Pentapetalae</taxon>
        <taxon>asterids</taxon>
        <taxon>campanulids</taxon>
        <taxon>Asterales</taxon>
        <taxon>Asteraceae</taxon>
        <taxon>Asteroideae</taxon>
        <taxon>Anthemideae</taxon>
        <taxon>Anthemidinae</taxon>
        <taxon>Tanacetum</taxon>
    </lineage>
</organism>
<accession>A0ABQ5BUK8</accession>
<reference evidence="1" key="2">
    <citation type="submission" date="2022-01" db="EMBL/GenBank/DDBJ databases">
        <authorList>
            <person name="Yamashiro T."/>
            <person name="Shiraishi A."/>
            <person name="Satake H."/>
            <person name="Nakayama K."/>
        </authorList>
    </citation>
    <scope>NUCLEOTIDE SEQUENCE</scope>
</reference>
<gene>
    <name evidence="1" type="ORF">Tco_0877167</name>
</gene>
<keyword evidence="2" id="KW-1185">Reference proteome</keyword>
<comment type="caution">
    <text evidence="1">The sequence shown here is derived from an EMBL/GenBank/DDBJ whole genome shotgun (WGS) entry which is preliminary data.</text>
</comment>